<dbReference type="Proteomes" id="UP001323617">
    <property type="component" value="Unassembled WGS sequence"/>
</dbReference>
<reference evidence="2 3" key="1">
    <citation type="journal article" date="2023" name="bioRxiv">
        <title>High-quality genome assemblies of four members of thePodospora anserinaspecies complex.</title>
        <authorList>
            <person name="Ament-Velasquez S.L."/>
            <person name="Vogan A.A."/>
            <person name="Wallerman O."/>
            <person name="Hartmann F."/>
            <person name="Gautier V."/>
            <person name="Silar P."/>
            <person name="Giraud T."/>
            <person name="Johannesson H."/>
        </authorList>
    </citation>
    <scope>NUCLEOTIDE SEQUENCE [LARGE SCALE GENOMIC DNA]</scope>
    <source>
        <strain evidence="2 3">CBS 124.78</strain>
    </source>
</reference>
<dbReference type="RefSeq" id="XP_062802822.1">
    <property type="nucleotide sequence ID" value="XM_062940218.1"/>
</dbReference>
<feature type="region of interest" description="Disordered" evidence="1">
    <location>
        <begin position="307"/>
        <end position="416"/>
    </location>
</feature>
<gene>
    <name evidence="2" type="ORF">QC764_0033880</name>
</gene>
<proteinExistence type="predicted"/>
<comment type="caution">
    <text evidence="2">The sequence shown here is derived from an EMBL/GenBank/DDBJ whole genome shotgun (WGS) entry which is preliminary data.</text>
</comment>
<feature type="compositionally biased region" description="Basic and acidic residues" evidence="1">
    <location>
        <begin position="325"/>
        <end position="366"/>
    </location>
</feature>
<feature type="compositionally biased region" description="Gly residues" evidence="1">
    <location>
        <begin position="377"/>
        <end position="386"/>
    </location>
</feature>
<keyword evidence="3" id="KW-1185">Reference proteome</keyword>
<organism evidence="2 3">
    <name type="scientific">Podospora pseudoanserina</name>
    <dbReference type="NCBI Taxonomy" id="2609844"/>
    <lineage>
        <taxon>Eukaryota</taxon>
        <taxon>Fungi</taxon>
        <taxon>Dikarya</taxon>
        <taxon>Ascomycota</taxon>
        <taxon>Pezizomycotina</taxon>
        <taxon>Sordariomycetes</taxon>
        <taxon>Sordariomycetidae</taxon>
        <taxon>Sordariales</taxon>
        <taxon>Podosporaceae</taxon>
        <taxon>Podospora</taxon>
    </lineage>
</organism>
<dbReference type="GeneID" id="87960738"/>
<accession>A0ABR0IG29</accession>
<feature type="region of interest" description="Disordered" evidence="1">
    <location>
        <begin position="131"/>
        <end position="186"/>
    </location>
</feature>
<protein>
    <submittedName>
        <fullName evidence="2">Uncharacterized protein</fullName>
    </submittedName>
</protein>
<evidence type="ECO:0000256" key="1">
    <source>
        <dbReference type="SAM" id="MobiDB-lite"/>
    </source>
</evidence>
<feature type="compositionally biased region" description="Pro residues" evidence="1">
    <location>
        <begin position="166"/>
        <end position="179"/>
    </location>
</feature>
<feature type="compositionally biased region" description="Acidic residues" evidence="1">
    <location>
        <begin position="388"/>
        <end position="398"/>
    </location>
</feature>
<evidence type="ECO:0000313" key="3">
    <source>
        <dbReference type="Proteomes" id="UP001323617"/>
    </source>
</evidence>
<dbReference type="EMBL" id="JAFFHC010000002">
    <property type="protein sequence ID" value="KAK4679352.1"/>
    <property type="molecule type" value="Genomic_DNA"/>
</dbReference>
<name>A0ABR0IG29_9PEZI</name>
<evidence type="ECO:0000313" key="2">
    <source>
        <dbReference type="EMBL" id="KAK4679352.1"/>
    </source>
</evidence>
<sequence length="416" mass="46487">MVIAWMCCQCDFGNRDGRYCGGQIVGGGQIVYEVACGHGRCEGCTEGGRGPQSLLEAQGQYQGGYRQYYPQQEEVRQTATLQPLMSNQQPPALSSWFWKTGSIGLTMPSSELRPAGVRDTEGDEEYWVNWSTQGIRPPPEPACDPWTNPDHNVSGPFPQPNQSTPLPHPNPPPPPPPPTHEITTTTTSPLQTYLTSRLKSQSTKPCVMTIGEYDKMMSDAPAYTPPVGYLADYAILTATSSHHHKEKEKDRKKREEMMRREEKASFGFAERVWRRHCDAVRVRDLEGEFGEGGYNVEDQGEEVKMELDEGDHAQLQQISRRKKRTGEEVGERSRKVKGKGKEREREQVGEGTRWKRDKGKGREKGQDYFTETVQGGQTWGFGGLDGGMDVDETEAEEGGGDKGCYQATVEDGEEEL</sequence>